<protein>
    <recommendedName>
        <fullName evidence="1">DUF4123 domain-containing protein</fullName>
    </recommendedName>
</protein>
<evidence type="ECO:0000313" key="2">
    <source>
        <dbReference type="EMBL" id="SDP60316.1"/>
    </source>
</evidence>
<dbReference type="Pfam" id="PF13503">
    <property type="entry name" value="DUF4123"/>
    <property type="match status" value="1"/>
</dbReference>
<dbReference type="InterPro" id="IPR025391">
    <property type="entry name" value="DUF4123"/>
</dbReference>
<dbReference type="RefSeq" id="WP_092835637.1">
    <property type="nucleotide sequence ID" value="NZ_FNJL01000017.1"/>
</dbReference>
<keyword evidence="3" id="KW-1185">Reference proteome</keyword>
<organism evidence="2 3">
    <name type="scientific">Paracidovorax cattleyae</name>
    <dbReference type="NCBI Taxonomy" id="80868"/>
    <lineage>
        <taxon>Bacteria</taxon>
        <taxon>Pseudomonadati</taxon>
        <taxon>Pseudomonadota</taxon>
        <taxon>Betaproteobacteria</taxon>
        <taxon>Burkholderiales</taxon>
        <taxon>Comamonadaceae</taxon>
        <taxon>Paracidovorax</taxon>
    </lineage>
</organism>
<dbReference type="OrthoDB" id="1491023at2"/>
<feature type="domain" description="DUF4123" evidence="1">
    <location>
        <begin position="20"/>
        <end position="137"/>
    </location>
</feature>
<dbReference type="AlphaFoldDB" id="A0A1H0U3A6"/>
<evidence type="ECO:0000259" key="1">
    <source>
        <dbReference type="Pfam" id="PF13503"/>
    </source>
</evidence>
<dbReference type="Proteomes" id="UP000199317">
    <property type="component" value="Unassembled WGS sequence"/>
</dbReference>
<accession>A0A1H0U3A6</accession>
<evidence type="ECO:0000313" key="3">
    <source>
        <dbReference type="Proteomes" id="UP000199317"/>
    </source>
</evidence>
<dbReference type="EMBL" id="FNJL01000017">
    <property type="protein sequence ID" value="SDP60316.1"/>
    <property type="molecule type" value="Genomic_DNA"/>
</dbReference>
<reference evidence="3" key="1">
    <citation type="submission" date="2016-10" db="EMBL/GenBank/DDBJ databases">
        <authorList>
            <person name="Varghese N."/>
            <person name="Submissions S."/>
        </authorList>
    </citation>
    <scope>NUCLEOTIDE SEQUENCE [LARGE SCALE GENOMIC DNA]</scope>
    <source>
        <strain evidence="3">DSM 17101</strain>
    </source>
</reference>
<gene>
    <name evidence="2" type="ORF">SAMN04489708_11785</name>
</gene>
<proteinExistence type="predicted"/>
<sequence>MASPSLPRFIAHLRSDAANLYALIDSARDHSLVPQMRQANIEHHCLFSGVKALTLARVAPYLVPMAALAPHLERLVPYAWGGAWSMVVRGTGGAEATRIQLKKSSLVRLPDGRSAYFRFYDARVFDRFMRIGTEGQLRWMLGDRLDGLTWVSGGDAARTRTVRHGPARKGLWGLVPATIPLRVTEHHWAETAGTQEGARP</sequence>
<name>A0A1H0U3A6_9BURK</name>